<name>A0A101M549_PICGL</name>
<organism evidence="2">
    <name type="scientific">Picea glauca</name>
    <name type="common">White spruce</name>
    <name type="synonym">Pinus glauca</name>
    <dbReference type="NCBI Taxonomy" id="3330"/>
    <lineage>
        <taxon>Eukaryota</taxon>
        <taxon>Viridiplantae</taxon>
        <taxon>Streptophyta</taxon>
        <taxon>Embryophyta</taxon>
        <taxon>Tracheophyta</taxon>
        <taxon>Spermatophyta</taxon>
        <taxon>Pinopsida</taxon>
        <taxon>Pinidae</taxon>
        <taxon>Conifers I</taxon>
        <taxon>Pinales</taxon>
        <taxon>Pinaceae</taxon>
        <taxon>Picea</taxon>
    </lineage>
</organism>
<evidence type="ECO:0000256" key="1">
    <source>
        <dbReference type="SAM" id="MobiDB-lite"/>
    </source>
</evidence>
<reference evidence="2" key="1">
    <citation type="journal article" date="2015" name="Genome Biol. Evol.">
        <title>Organellar Genomes of White Spruce (Picea glauca): Assembly and Annotation.</title>
        <authorList>
            <person name="Jackman S.D."/>
            <person name="Warren R.L."/>
            <person name="Gibb E.A."/>
            <person name="Vandervalk B.P."/>
            <person name="Mohamadi H."/>
            <person name="Chu J."/>
            <person name="Raymond A."/>
            <person name="Pleasance S."/>
            <person name="Coope R."/>
            <person name="Wildung M.R."/>
            <person name="Ritland C.E."/>
            <person name="Bousquet J."/>
            <person name="Jones S.J."/>
            <person name="Bohlmann J."/>
            <person name="Birol I."/>
        </authorList>
    </citation>
    <scope>NUCLEOTIDE SEQUENCE [LARGE SCALE GENOMIC DNA]</scope>
    <source>
        <tissue evidence="2">Flushing bud</tissue>
    </source>
</reference>
<proteinExistence type="predicted"/>
<evidence type="ECO:0000313" key="2">
    <source>
        <dbReference type="EMBL" id="KUM51271.1"/>
    </source>
</evidence>
<protein>
    <submittedName>
        <fullName evidence="2">Uncharacterized protein</fullName>
    </submittedName>
</protein>
<comment type="caution">
    <text evidence="2">The sequence shown here is derived from an EMBL/GenBank/DDBJ whole genome shotgun (WGS) entry which is preliminary data.</text>
</comment>
<geneLocation type="mitochondrion" evidence="2"/>
<gene>
    <name evidence="2" type="ORF">ABT39_MTgene1118</name>
</gene>
<dbReference type="AlphaFoldDB" id="A0A101M549"/>
<sequence length="74" mass="8640">MIHYCTCNMWPIGTLDGRELNPYLHRYSYSQCNMDPSRIIECSHQRDKSSHQMKQSPLSDRPLIKKAPIVPKHG</sequence>
<accession>A0A101M549</accession>
<dbReference type="EMBL" id="LKAM01000001">
    <property type="protein sequence ID" value="KUM51271.1"/>
    <property type="molecule type" value="Genomic_DNA"/>
</dbReference>
<keyword evidence="2" id="KW-0496">Mitochondrion</keyword>
<feature type="region of interest" description="Disordered" evidence="1">
    <location>
        <begin position="43"/>
        <end position="74"/>
    </location>
</feature>